<dbReference type="PANTHER" id="PTHR41521:SF4">
    <property type="entry name" value="BLR0684 PROTEIN"/>
    <property type="match status" value="1"/>
</dbReference>
<evidence type="ECO:0000313" key="2">
    <source>
        <dbReference type="EMBL" id="SVD44689.1"/>
    </source>
</evidence>
<sequence>MSKGYLVAHISVHDKEGFQKFVEMATPVIGEYGGKVLAREPTPDVREGKALGLCIVIEFESIEQARAFYESEQYTAARIVRETASDTHLVLIEGP</sequence>
<organism evidence="2">
    <name type="scientific">marine metagenome</name>
    <dbReference type="NCBI Taxonomy" id="408172"/>
    <lineage>
        <taxon>unclassified sequences</taxon>
        <taxon>metagenomes</taxon>
        <taxon>ecological metagenomes</taxon>
    </lineage>
</organism>
<dbReference type="Gene3D" id="3.30.70.100">
    <property type="match status" value="1"/>
</dbReference>
<dbReference type="SUPFAM" id="SSF54909">
    <property type="entry name" value="Dimeric alpha+beta barrel"/>
    <property type="match status" value="1"/>
</dbReference>
<dbReference type="Pfam" id="PF07045">
    <property type="entry name" value="DUF1330"/>
    <property type="match status" value="1"/>
</dbReference>
<dbReference type="AlphaFoldDB" id="A0A382VDX0"/>
<reference evidence="2" key="1">
    <citation type="submission" date="2018-05" db="EMBL/GenBank/DDBJ databases">
        <authorList>
            <person name="Lanie J.A."/>
            <person name="Ng W.-L."/>
            <person name="Kazmierczak K.M."/>
            <person name="Andrzejewski T.M."/>
            <person name="Davidsen T.M."/>
            <person name="Wayne K.J."/>
            <person name="Tettelin H."/>
            <person name="Glass J.I."/>
            <person name="Rusch D."/>
            <person name="Podicherti R."/>
            <person name="Tsui H.-C.T."/>
            <person name="Winkler M.E."/>
        </authorList>
    </citation>
    <scope>NUCLEOTIDE SEQUENCE</scope>
</reference>
<dbReference type="PANTHER" id="PTHR41521">
    <property type="match status" value="1"/>
</dbReference>
<gene>
    <name evidence="2" type="ORF">METZ01_LOCUS397543</name>
</gene>
<dbReference type="InterPro" id="IPR010753">
    <property type="entry name" value="DUF1330"/>
</dbReference>
<protein>
    <recommendedName>
        <fullName evidence="1">DUF1330 domain-containing protein</fullName>
    </recommendedName>
</protein>
<feature type="domain" description="DUF1330" evidence="1">
    <location>
        <begin position="3"/>
        <end position="94"/>
    </location>
</feature>
<name>A0A382VDX0_9ZZZZ</name>
<proteinExistence type="predicted"/>
<accession>A0A382VDX0</accession>
<dbReference type="InterPro" id="IPR011008">
    <property type="entry name" value="Dimeric_a/b-barrel"/>
</dbReference>
<evidence type="ECO:0000259" key="1">
    <source>
        <dbReference type="Pfam" id="PF07045"/>
    </source>
</evidence>
<dbReference type="EMBL" id="UINC01151213">
    <property type="protein sequence ID" value="SVD44689.1"/>
    <property type="molecule type" value="Genomic_DNA"/>
</dbReference>